<dbReference type="OMA" id="HTEEYAN"/>
<dbReference type="GeneTree" id="ENSGT00910000147138"/>
<dbReference type="AlphaFoldDB" id="A0A2K6MMS3"/>
<dbReference type="Ensembl" id="ENSRBIT00000061038.1">
    <property type="protein sequence ID" value="ENSRBIP00000037027.1"/>
    <property type="gene ID" value="ENSRBIG00000042122.1"/>
</dbReference>
<organism evidence="2 3">
    <name type="scientific">Rhinopithecus bieti</name>
    <name type="common">Black snub-nosed monkey</name>
    <name type="synonym">Pygathrix bieti</name>
    <dbReference type="NCBI Taxonomy" id="61621"/>
    <lineage>
        <taxon>Eukaryota</taxon>
        <taxon>Metazoa</taxon>
        <taxon>Chordata</taxon>
        <taxon>Craniata</taxon>
        <taxon>Vertebrata</taxon>
        <taxon>Euteleostomi</taxon>
        <taxon>Mammalia</taxon>
        <taxon>Eutheria</taxon>
        <taxon>Euarchontoglires</taxon>
        <taxon>Primates</taxon>
        <taxon>Haplorrhini</taxon>
        <taxon>Catarrhini</taxon>
        <taxon>Cercopithecidae</taxon>
        <taxon>Colobinae</taxon>
        <taxon>Rhinopithecus</taxon>
    </lineage>
</organism>
<reference evidence="2" key="2">
    <citation type="submission" date="2025-08" db="UniProtKB">
        <authorList>
            <consortium name="Ensembl"/>
        </authorList>
    </citation>
    <scope>IDENTIFICATION</scope>
</reference>
<accession>A0A2K6MMS3</accession>
<protein>
    <submittedName>
        <fullName evidence="2">Uncharacterized protein</fullName>
    </submittedName>
</protein>
<keyword evidence="3" id="KW-1185">Reference proteome</keyword>
<evidence type="ECO:0000313" key="3">
    <source>
        <dbReference type="Proteomes" id="UP000233180"/>
    </source>
</evidence>
<dbReference type="Proteomes" id="UP000233180">
    <property type="component" value="Unassembled WGS sequence"/>
</dbReference>
<proteinExistence type="predicted"/>
<feature type="region of interest" description="Disordered" evidence="1">
    <location>
        <begin position="1"/>
        <end position="24"/>
    </location>
</feature>
<name>A0A2K6MMS3_RHIBE</name>
<reference evidence="2" key="3">
    <citation type="submission" date="2025-09" db="UniProtKB">
        <authorList>
            <consortium name="Ensembl"/>
        </authorList>
    </citation>
    <scope>IDENTIFICATION</scope>
</reference>
<evidence type="ECO:0000256" key="1">
    <source>
        <dbReference type="SAM" id="MobiDB-lite"/>
    </source>
</evidence>
<reference evidence="2 3" key="1">
    <citation type="submission" date="2016-06" db="EMBL/GenBank/DDBJ databases">
        <title>Genome of Rhinopithecus bieti.</title>
        <authorList>
            <person name="Wu"/>
            <person name="C.-I. and Zhang"/>
            <person name="Y."/>
        </authorList>
    </citation>
    <scope>NUCLEOTIDE SEQUENCE</scope>
</reference>
<sequence length="150" mass="16813">GASSSQVKKLTVSVQNPDTSSNHRISKYSNPTLHEVSAGNLSLLRDIYSLKRKANRELCTKTFRLLKPSRVRSQKTLFPLEHLITKSSLLYTSCLFITLPGKLHTEEYANKHPFEPVHSFWASGPRCFTKRTHRRGPEELTSGQGGAGGY</sequence>
<evidence type="ECO:0000313" key="2">
    <source>
        <dbReference type="Ensembl" id="ENSRBIP00000037027.1"/>
    </source>
</evidence>